<evidence type="ECO:0000313" key="2">
    <source>
        <dbReference type="Proteomes" id="UP001283361"/>
    </source>
</evidence>
<dbReference type="EMBL" id="JAWDGP010008106">
    <property type="protein sequence ID" value="KAK3690842.1"/>
    <property type="molecule type" value="Genomic_DNA"/>
</dbReference>
<comment type="caution">
    <text evidence="1">The sequence shown here is derived from an EMBL/GenBank/DDBJ whole genome shotgun (WGS) entry which is preliminary data.</text>
</comment>
<keyword evidence="2" id="KW-1185">Reference proteome</keyword>
<name>A0AAE0XDL2_9GAST</name>
<sequence>MLIYRSTIDPETKASPALILFGRPIRDKIPIPVGRYCPHNTWQETLTFRETALDSRHSREHEKWSDHTRMLTPLKIGDLVYVQNLVGNHPKKWELSSVITEVR</sequence>
<dbReference type="AlphaFoldDB" id="A0AAE0XDL2"/>
<gene>
    <name evidence="1" type="ORF">RRG08_021541</name>
</gene>
<accession>A0AAE0XDL2</accession>
<reference evidence="1" key="1">
    <citation type="journal article" date="2023" name="G3 (Bethesda)">
        <title>A reference genome for the long-term kleptoplast-retaining sea slug Elysia crispata morphotype clarki.</title>
        <authorList>
            <person name="Eastman K.E."/>
            <person name="Pendleton A.L."/>
            <person name="Shaikh M.A."/>
            <person name="Suttiyut T."/>
            <person name="Ogas R."/>
            <person name="Tomko P."/>
            <person name="Gavelis G."/>
            <person name="Widhalm J.R."/>
            <person name="Wisecaver J.H."/>
        </authorList>
    </citation>
    <scope>NUCLEOTIDE SEQUENCE</scope>
    <source>
        <strain evidence="1">ECLA1</strain>
    </source>
</reference>
<protein>
    <submittedName>
        <fullName evidence="1">Uncharacterized protein</fullName>
    </submittedName>
</protein>
<proteinExistence type="predicted"/>
<evidence type="ECO:0000313" key="1">
    <source>
        <dbReference type="EMBL" id="KAK3690842.1"/>
    </source>
</evidence>
<dbReference type="Proteomes" id="UP001283361">
    <property type="component" value="Unassembled WGS sequence"/>
</dbReference>
<organism evidence="1 2">
    <name type="scientific">Elysia crispata</name>
    <name type="common">lettuce slug</name>
    <dbReference type="NCBI Taxonomy" id="231223"/>
    <lineage>
        <taxon>Eukaryota</taxon>
        <taxon>Metazoa</taxon>
        <taxon>Spiralia</taxon>
        <taxon>Lophotrochozoa</taxon>
        <taxon>Mollusca</taxon>
        <taxon>Gastropoda</taxon>
        <taxon>Heterobranchia</taxon>
        <taxon>Euthyneura</taxon>
        <taxon>Panpulmonata</taxon>
        <taxon>Sacoglossa</taxon>
        <taxon>Placobranchoidea</taxon>
        <taxon>Plakobranchidae</taxon>
        <taxon>Elysia</taxon>
    </lineage>
</organism>